<keyword evidence="5" id="KW-1185">Reference proteome</keyword>
<evidence type="ECO:0000256" key="1">
    <source>
        <dbReference type="ARBA" id="ARBA00022857"/>
    </source>
</evidence>
<dbReference type="SUPFAM" id="SSF51735">
    <property type="entry name" value="NAD(P)-binding Rossmann-fold domains"/>
    <property type="match status" value="1"/>
</dbReference>
<reference evidence="4 5" key="1">
    <citation type="submission" date="2018-07" db="EMBL/GenBank/DDBJ databases">
        <title>Complete genome sequencing of Ornithinimicrobium sp. AMA3305.</title>
        <authorList>
            <person name="Bae J.-W."/>
        </authorList>
    </citation>
    <scope>NUCLEOTIDE SEQUENCE [LARGE SCALE GENOMIC DNA]</scope>
    <source>
        <strain evidence="4 5">AMA3305</strain>
    </source>
</reference>
<dbReference type="RefSeq" id="WP_114928244.1">
    <property type="nucleotide sequence ID" value="NZ_CP031229.1"/>
</dbReference>
<dbReference type="Proteomes" id="UP000253790">
    <property type="component" value="Chromosome"/>
</dbReference>
<dbReference type="InterPro" id="IPR020843">
    <property type="entry name" value="ER"/>
</dbReference>
<accession>A0A345NN71</accession>
<dbReference type="SUPFAM" id="SSF50129">
    <property type="entry name" value="GroES-like"/>
    <property type="match status" value="1"/>
</dbReference>
<sequence length="330" mass="34267">MRAITINEPGGPDVLVPADVEPPTAGPGEVLVDVVAAGVNRADVQQRKGYYPPPEGASELPGLEVSGRVAALGPGTEGSGWAVGDEVCALLSGGGYAEQVAVPVGQLLRVPAGVRLADAAALPEVACTVWNNLVMEAGLRGGETVLLHGGSSGIGTMAIQVARALRARVAVTAGSQQKLDACRELGAEVLIDYTSQDFVEEITAATDGRGADVILDVVGAKYLARNLDALAPDGRLVVIGLLGGTKAELDLGTLLRKRGRVIATSLRSRSLEAKAEIVTQVRERVWPWIEEGRVRTVIQSRHPLDDAAAAHAEMEASGHVGKILLGVRQS</sequence>
<evidence type="ECO:0000256" key="2">
    <source>
        <dbReference type="ARBA" id="ARBA00023002"/>
    </source>
</evidence>
<dbReference type="KEGG" id="orn:DV701_10400"/>
<dbReference type="InterPro" id="IPR011032">
    <property type="entry name" value="GroES-like_sf"/>
</dbReference>
<dbReference type="OrthoDB" id="9780520at2"/>
<dbReference type="SMART" id="SM00829">
    <property type="entry name" value="PKS_ER"/>
    <property type="match status" value="1"/>
</dbReference>
<dbReference type="AlphaFoldDB" id="A0A345NN71"/>
<evidence type="ECO:0000259" key="3">
    <source>
        <dbReference type="SMART" id="SM00829"/>
    </source>
</evidence>
<dbReference type="NCBIfam" id="TIGR02824">
    <property type="entry name" value="quinone_pig3"/>
    <property type="match status" value="1"/>
</dbReference>
<feature type="domain" description="Enoyl reductase (ER)" evidence="3">
    <location>
        <begin position="10"/>
        <end position="325"/>
    </location>
</feature>
<dbReference type="Gene3D" id="3.90.180.10">
    <property type="entry name" value="Medium-chain alcohol dehydrogenases, catalytic domain"/>
    <property type="match status" value="1"/>
</dbReference>
<organism evidence="4 5">
    <name type="scientific">Ornithinimicrobium avium</name>
    <dbReference type="NCBI Taxonomy" id="2283195"/>
    <lineage>
        <taxon>Bacteria</taxon>
        <taxon>Bacillati</taxon>
        <taxon>Actinomycetota</taxon>
        <taxon>Actinomycetes</taxon>
        <taxon>Micrococcales</taxon>
        <taxon>Ornithinimicrobiaceae</taxon>
        <taxon>Ornithinimicrobium</taxon>
    </lineage>
</organism>
<protein>
    <submittedName>
        <fullName evidence="4">NAD(P)H-quinone oxidoreductase</fullName>
    </submittedName>
</protein>
<dbReference type="CDD" id="cd05276">
    <property type="entry name" value="p53_inducible_oxidoreductase"/>
    <property type="match status" value="1"/>
</dbReference>
<dbReference type="Gene3D" id="3.40.50.720">
    <property type="entry name" value="NAD(P)-binding Rossmann-like Domain"/>
    <property type="match status" value="1"/>
</dbReference>
<proteinExistence type="predicted"/>
<dbReference type="Pfam" id="PF00107">
    <property type="entry name" value="ADH_zinc_N"/>
    <property type="match status" value="1"/>
</dbReference>
<dbReference type="GO" id="GO:0070402">
    <property type="term" value="F:NADPH binding"/>
    <property type="evidence" value="ECO:0007669"/>
    <property type="project" value="TreeGrafter"/>
</dbReference>
<dbReference type="InterPro" id="IPR013149">
    <property type="entry name" value="ADH-like_C"/>
</dbReference>
<dbReference type="Pfam" id="PF08240">
    <property type="entry name" value="ADH_N"/>
    <property type="match status" value="1"/>
</dbReference>
<keyword evidence="2" id="KW-0560">Oxidoreductase</keyword>
<dbReference type="GO" id="GO:0016651">
    <property type="term" value="F:oxidoreductase activity, acting on NAD(P)H"/>
    <property type="evidence" value="ECO:0007669"/>
    <property type="project" value="TreeGrafter"/>
</dbReference>
<gene>
    <name evidence="4" type="ORF">DV701_10400</name>
</gene>
<dbReference type="InterPro" id="IPR036291">
    <property type="entry name" value="NAD(P)-bd_dom_sf"/>
</dbReference>
<evidence type="ECO:0000313" key="4">
    <source>
        <dbReference type="EMBL" id="AXH96479.1"/>
    </source>
</evidence>
<evidence type="ECO:0000313" key="5">
    <source>
        <dbReference type="Proteomes" id="UP000253790"/>
    </source>
</evidence>
<dbReference type="InterPro" id="IPR014189">
    <property type="entry name" value="Quinone_OxRdtase_PIG3"/>
</dbReference>
<keyword evidence="1" id="KW-0521">NADP</keyword>
<name>A0A345NN71_9MICO</name>
<dbReference type="InterPro" id="IPR013154">
    <property type="entry name" value="ADH-like_N"/>
</dbReference>
<dbReference type="PANTHER" id="PTHR48106:SF8">
    <property type="entry name" value="OS02G0805600 PROTEIN"/>
    <property type="match status" value="1"/>
</dbReference>
<dbReference type="EMBL" id="CP031229">
    <property type="protein sequence ID" value="AXH96479.1"/>
    <property type="molecule type" value="Genomic_DNA"/>
</dbReference>
<dbReference type="PANTHER" id="PTHR48106">
    <property type="entry name" value="QUINONE OXIDOREDUCTASE PIG3-RELATED"/>
    <property type="match status" value="1"/>
</dbReference>